<sequence length="187" mass="20448">MMLKVQGFQFLQDDGIMVMERFSWEDEIFTLKLITPGGASQDDSLLSPCSSCYNGISCNEGKGESLTWQGLFQGMVLPLEEPEGLQVSAKIHADGEAVRQEGGLIASRRSPLAFVGGVWRLRGNEKENKGGGGVTRVLLCEDLREKNKSGRTRQRGVLVDPMSVPRGPPTSSRQEDFVLPGGHRQKG</sequence>
<gene>
    <name evidence="2" type="ORF">F2Q70_00030428</name>
</gene>
<name>A0A8S9FPE4_BRACR</name>
<feature type="region of interest" description="Disordered" evidence="1">
    <location>
        <begin position="145"/>
        <end position="187"/>
    </location>
</feature>
<reference evidence="2" key="1">
    <citation type="submission" date="2019-12" db="EMBL/GenBank/DDBJ databases">
        <title>Genome sequencing and annotation of Brassica cretica.</title>
        <authorList>
            <person name="Studholme D.J."/>
            <person name="Sarris P.F."/>
        </authorList>
    </citation>
    <scope>NUCLEOTIDE SEQUENCE</scope>
    <source>
        <strain evidence="2">PFS-102/07</strain>
        <tissue evidence="2">Leaf</tissue>
    </source>
</reference>
<accession>A0A8S9FPE4</accession>
<dbReference type="EMBL" id="QGKY02002305">
    <property type="protein sequence ID" value="KAF2534337.1"/>
    <property type="molecule type" value="Genomic_DNA"/>
</dbReference>
<comment type="caution">
    <text evidence="2">The sequence shown here is derived from an EMBL/GenBank/DDBJ whole genome shotgun (WGS) entry which is preliminary data.</text>
</comment>
<evidence type="ECO:0000313" key="2">
    <source>
        <dbReference type="EMBL" id="KAF2534337.1"/>
    </source>
</evidence>
<evidence type="ECO:0000256" key="1">
    <source>
        <dbReference type="SAM" id="MobiDB-lite"/>
    </source>
</evidence>
<organism evidence="2">
    <name type="scientific">Brassica cretica</name>
    <name type="common">Mustard</name>
    <dbReference type="NCBI Taxonomy" id="69181"/>
    <lineage>
        <taxon>Eukaryota</taxon>
        <taxon>Viridiplantae</taxon>
        <taxon>Streptophyta</taxon>
        <taxon>Embryophyta</taxon>
        <taxon>Tracheophyta</taxon>
        <taxon>Spermatophyta</taxon>
        <taxon>Magnoliopsida</taxon>
        <taxon>eudicotyledons</taxon>
        <taxon>Gunneridae</taxon>
        <taxon>Pentapetalae</taxon>
        <taxon>rosids</taxon>
        <taxon>malvids</taxon>
        <taxon>Brassicales</taxon>
        <taxon>Brassicaceae</taxon>
        <taxon>Brassiceae</taxon>
        <taxon>Brassica</taxon>
    </lineage>
</organism>
<dbReference type="AlphaFoldDB" id="A0A8S9FPE4"/>
<proteinExistence type="predicted"/>
<protein>
    <submittedName>
        <fullName evidence="2">Uncharacterized protein</fullName>
    </submittedName>
</protein>